<dbReference type="RefSeq" id="WP_308453532.1">
    <property type="nucleotide sequence ID" value="NZ_JAJEQR010000020.1"/>
</dbReference>
<keyword evidence="13 17" id="KW-1015">Disulfide bond</keyword>
<evidence type="ECO:0000256" key="12">
    <source>
        <dbReference type="ARBA" id="ARBA00023014"/>
    </source>
</evidence>
<comment type="caution">
    <text evidence="18">The sequence shown here is derived from an EMBL/GenBank/DDBJ whole genome shotgun (WGS) entry which is preliminary data.</text>
</comment>
<evidence type="ECO:0000256" key="9">
    <source>
        <dbReference type="ARBA" id="ARBA00022785"/>
    </source>
</evidence>
<keyword evidence="12 17" id="KW-0411">Iron-sulfur</keyword>
<dbReference type="EC" id="1.17.99.6" evidence="4 17"/>
<evidence type="ECO:0000256" key="16">
    <source>
        <dbReference type="ARBA" id="ARBA00047415"/>
    </source>
</evidence>
<feature type="binding site" evidence="17">
    <location>
        <position position="38"/>
    </location>
    <ligand>
        <name>[4Fe-4S] cluster</name>
        <dbReference type="ChEBI" id="CHEBI:49883"/>
    </ligand>
</feature>
<dbReference type="EMBL" id="JAJEQR010000020">
    <property type="protein sequence ID" value="MCC2230996.1"/>
    <property type="molecule type" value="Genomic_DNA"/>
</dbReference>
<dbReference type="GO" id="GO:0008616">
    <property type="term" value="P:tRNA queuosine(34) biosynthetic process"/>
    <property type="evidence" value="ECO:0007669"/>
    <property type="project" value="UniProtKB-UniRule"/>
</dbReference>
<evidence type="ECO:0000313" key="18">
    <source>
        <dbReference type="EMBL" id="MCC2230996.1"/>
    </source>
</evidence>
<evidence type="ECO:0000256" key="11">
    <source>
        <dbReference type="ARBA" id="ARBA00023004"/>
    </source>
</evidence>
<keyword evidence="6 17" id="KW-0004">4Fe-4S</keyword>
<gene>
    <name evidence="17" type="primary">queH</name>
    <name evidence="18" type="ORF">LKD81_08295</name>
</gene>
<protein>
    <recommendedName>
        <fullName evidence="5 17">Epoxyqueuosine reductase QueH</fullName>
        <ecNumber evidence="4 17">1.17.99.6</ecNumber>
    </recommendedName>
    <alternativeName>
        <fullName evidence="15 17">Queuosine biosynthesis protein QueH</fullName>
    </alternativeName>
</protein>
<comment type="pathway">
    <text evidence="2 17">tRNA modification; tRNA-queuosine biosynthesis.</text>
</comment>
<dbReference type="GO" id="GO:0052693">
    <property type="term" value="F:epoxyqueuosine reductase activity"/>
    <property type="evidence" value="ECO:0007669"/>
    <property type="project" value="UniProtKB-UniRule"/>
</dbReference>
<evidence type="ECO:0000256" key="10">
    <source>
        <dbReference type="ARBA" id="ARBA00023002"/>
    </source>
</evidence>
<evidence type="ECO:0000256" key="2">
    <source>
        <dbReference type="ARBA" id="ARBA00004691"/>
    </source>
</evidence>
<keyword evidence="10 17" id="KW-0560">Oxidoreductase</keyword>
<dbReference type="PANTHER" id="PTHR36701:SF1">
    <property type="entry name" value="EPOXYQUEUOSINE REDUCTASE QUEH"/>
    <property type="match status" value="1"/>
</dbReference>
<comment type="similarity">
    <text evidence="3 17">Belongs to the QueH family.</text>
</comment>
<evidence type="ECO:0000256" key="5">
    <source>
        <dbReference type="ARBA" id="ARBA00016895"/>
    </source>
</evidence>
<evidence type="ECO:0000256" key="17">
    <source>
        <dbReference type="HAMAP-Rule" id="MF_02089"/>
    </source>
</evidence>
<organism evidence="18 19">
    <name type="scientific">Hominifimenecus microfluidus</name>
    <dbReference type="NCBI Taxonomy" id="2885348"/>
    <lineage>
        <taxon>Bacteria</taxon>
        <taxon>Bacillati</taxon>
        <taxon>Bacillota</taxon>
        <taxon>Clostridia</taxon>
        <taxon>Lachnospirales</taxon>
        <taxon>Lachnospiraceae</taxon>
        <taxon>Hominifimenecus</taxon>
    </lineage>
</organism>
<evidence type="ECO:0000256" key="3">
    <source>
        <dbReference type="ARBA" id="ARBA00008207"/>
    </source>
</evidence>
<accession>A0AAE3JGR3</accession>
<sequence>MAAEVKKNYQRAMEEEIERIEGEQTQGGSVPTLLLHSCCGPCSTSVLEQLAEHFLVTVLYYNPNIFPEEEYRHRVQEQKRFTESFPTRYPISFLEGPYEPEKFYELAKGLELVPEGGERCRKCFTQRLTVTAHMAAERGFDYYTTTLTVSPLKNAKVLNELGEAIGELAHITWLPSDFKKKNGYLRSVELSREYEMYRQDYCGCVYSKQERERKQKNQEKTPLQKM</sequence>
<dbReference type="HAMAP" id="MF_02089">
    <property type="entry name" value="QueH"/>
    <property type="match status" value="1"/>
</dbReference>
<proteinExistence type="inferred from homology"/>
<evidence type="ECO:0000313" key="19">
    <source>
        <dbReference type="Proteomes" id="UP001198182"/>
    </source>
</evidence>
<dbReference type="AlphaFoldDB" id="A0AAE3JGR3"/>
<keyword evidence="8 17" id="KW-0479">Metal-binding</keyword>
<evidence type="ECO:0000256" key="7">
    <source>
        <dbReference type="ARBA" id="ARBA00022694"/>
    </source>
</evidence>
<evidence type="ECO:0000256" key="15">
    <source>
        <dbReference type="ARBA" id="ARBA00031446"/>
    </source>
</evidence>
<dbReference type="Pfam" id="PF02677">
    <property type="entry name" value="QueH"/>
    <property type="match status" value="1"/>
</dbReference>
<evidence type="ECO:0000256" key="13">
    <source>
        <dbReference type="ARBA" id="ARBA00023157"/>
    </source>
</evidence>
<evidence type="ECO:0000256" key="4">
    <source>
        <dbReference type="ARBA" id="ARBA00012622"/>
    </source>
</evidence>
<keyword evidence="19" id="KW-1185">Reference proteome</keyword>
<comment type="function">
    <text evidence="1 17">Catalyzes the conversion of epoxyqueuosine (oQ) to queuosine (Q), which is a hypermodified base found in the wobble positions of tRNA(Asp), tRNA(Asn), tRNA(His) and tRNA(Tyr).</text>
</comment>
<evidence type="ECO:0000256" key="1">
    <source>
        <dbReference type="ARBA" id="ARBA00002268"/>
    </source>
</evidence>
<feature type="binding site" evidence="17">
    <location>
        <position position="123"/>
    </location>
    <ligand>
        <name>[4Fe-4S] cluster</name>
        <dbReference type="ChEBI" id="CHEBI:49883"/>
    </ligand>
</feature>
<name>A0AAE3JGR3_9FIRM</name>
<evidence type="ECO:0000256" key="8">
    <source>
        <dbReference type="ARBA" id="ARBA00022723"/>
    </source>
</evidence>
<feature type="binding site" evidence="17">
    <location>
        <position position="39"/>
    </location>
    <ligand>
        <name>[4Fe-4S] cluster</name>
        <dbReference type="ChEBI" id="CHEBI:49883"/>
    </ligand>
</feature>
<keyword evidence="11 17" id="KW-0408">Iron</keyword>
<reference evidence="18" key="1">
    <citation type="submission" date="2021-10" db="EMBL/GenBank/DDBJ databases">
        <title>Anaerobic single-cell dispensing facilitates the cultivation of human gut bacteria.</title>
        <authorList>
            <person name="Afrizal A."/>
        </authorList>
    </citation>
    <scope>NUCLEOTIDE SEQUENCE</scope>
    <source>
        <strain evidence="18">CLA-AA-H215</strain>
    </source>
</reference>
<comment type="catalytic activity">
    <reaction evidence="16 17">
        <text>epoxyqueuosine(34) in tRNA + AH2 = queuosine(34) in tRNA + A + H2O</text>
        <dbReference type="Rhea" id="RHEA:32159"/>
        <dbReference type="Rhea" id="RHEA-COMP:18571"/>
        <dbReference type="Rhea" id="RHEA-COMP:18582"/>
        <dbReference type="ChEBI" id="CHEBI:13193"/>
        <dbReference type="ChEBI" id="CHEBI:15377"/>
        <dbReference type="ChEBI" id="CHEBI:17499"/>
        <dbReference type="ChEBI" id="CHEBI:194431"/>
        <dbReference type="ChEBI" id="CHEBI:194443"/>
        <dbReference type="EC" id="1.17.99.6"/>
    </reaction>
</comment>
<feature type="disulfide bond" description="Redox-active" evidence="17">
    <location>
        <begin position="202"/>
        <end position="204"/>
    </location>
</feature>
<keyword evidence="7 17" id="KW-0819">tRNA processing</keyword>
<dbReference type="Proteomes" id="UP001198182">
    <property type="component" value="Unassembled WGS sequence"/>
</dbReference>
<dbReference type="GO" id="GO:0046872">
    <property type="term" value="F:metal ion binding"/>
    <property type="evidence" value="ECO:0007669"/>
    <property type="project" value="UniProtKB-KW"/>
</dbReference>
<keyword evidence="9 17" id="KW-0671">Queuosine biosynthesis</keyword>
<keyword evidence="14 17" id="KW-0676">Redox-active center</keyword>
<dbReference type="GO" id="GO:0051539">
    <property type="term" value="F:4 iron, 4 sulfur cluster binding"/>
    <property type="evidence" value="ECO:0007669"/>
    <property type="project" value="UniProtKB-UniRule"/>
</dbReference>
<evidence type="ECO:0000256" key="6">
    <source>
        <dbReference type="ARBA" id="ARBA00022485"/>
    </source>
</evidence>
<evidence type="ECO:0000256" key="14">
    <source>
        <dbReference type="ARBA" id="ARBA00023284"/>
    </source>
</evidence>
<feature type="binding site" evidence="17">
    <location>
        <position position="120"/>
    </location>
    <ligand>
        <name>[4Fe-4S] cluster</name>
        <dbReference type="ChEBI" id="CHEBI:49883"/>
    </ligand>
</feature>
<dbReference type="InterPro" id="IPR003828">
    <property type="entry name" value="QueH"/>
</dbReference>
<dbReference type="PANTHER" id="PTHR36701">
    <property type="entry name" value="EPOXYQUEUOSINE REDUCTASE QUEH"/>
    <property type="match status" value="1"/>
</dbReference>